<dbReference type="PROSITE" id="PS01186">
    <property type="entry name" value="EGF_2"/>
    <property type="match status" value="1"/>
</dbReference>
<proteinExistence type="predicted"/>
<evidence type="ECO:0000313" key="5">
    <source>
        <dbReference type="Proteomes" id="UP000664859"/>
    </source>
</evidence>
<sequence length="148" mass="15284">CGGNGMQYSNQTCGCFNGFQGALCAEKVCPYGMAWFNVASASNAAHAQAECSARGSCNRETGLCSCSQGFEGGACERLSCPGQGSAGPCNGHGRCITMAAAAAGWDGVTLLRPPVAYTSPWDAYKMQGCVCDEGWYGYDCSLHDCPSG</sequence>
<dbReference type="Gene3D" id="2.10.25.10">
    <property type="entry name" value="Laminin"/>
    <property type="match status" value="2"/>
</dbReference>
<dbReference type="InterPro" id="IPR053331">
    <property type="entry name" value="EGF-like_comC"/>
</dbReference>
<dbReference type="PROSITE" id="PS00022">
    <property type="entry name" value="EGF_1"/>
    <property type="match status" value="1"/>
</dbReference>
<evidence type="ECO:0000259" key="3">
    <source>
        <dbReference type="PROSITE" id="PS01186"/>
    </source>
</evidence>
<keyword evidence="5" id="KW-1185">Reference proteome</keyword>
<name>A0A835Z6X0_9STRA</name>
<comment type="caution">
    <text evidence="4">The sequence shown here is derived from an EMBL/GenBank/DDBJ whole genome shotgun (WGS) entry which is preliminary data.</text>
</comment>
<keyword evidence="1" id="KW-1015">Disulfide bond</keyword>
<feature type="domain" description="EGF-like" evidence="2 3">
    <location>
        <begin position="64"/>
        <end position="75"/>
    </location>
</feature>
<accession>A0A835Z6X0</accession>
<dbReference type="OrthoDB" id="442731at2759"/>
<dbReference type="AlphaFoldDB" id="A0A835Z6X0"/>
<evidence type="ECO:0000313" key="4">
    <source>
        <dbReference type="EMBL" id="KAG5188331.1"/>
    </source>
</evidence>
<gene>
    <name evidence="4" type="ORF">JKP88DRAFT_153623</name>
</gene>
<dbReference type="Pfam" id="PF07974">
    <property type="entry name" value="EGF_2"/>
    <property type="match status" value="1"/>
</dbReference>
<dbReference type="EMBL" id="JAFCMP010000071">
    <property type="protein sequence ID" value="KAG5188331.1"/>
    <property type="molecule type" value="Genomic_DNA"/>
</dbReference>
<feature type="non-terminal residue" evidence="4">
    <location>
        <position position="1"/>
    </location>
</feature>
<feature type="non-terminal residue" evidence="4">
    <location>
        <position position="148"/>
    </location>
</feature>
<evidence type="ECO:0000256" key="1">
    <source>
        <dbReference type="ARBA" id="ARBA00023157"/>
    </source>
</evidence>
<organism evidence="4 5">
    <name type="scientific">Tribonema minus</name>
    <dbReference type="NCBI Taxonomy" id="303371"/>
    <lineage>
        <taxon>Eukaryota</taxon>
        <taxon>Sar</taxon>
        <taxon>Stramenopiles</taxon>
        <taxon>Ochrophyta</taxon>
        <taxon>PX clade</taxon>
        <taxon>Xanthophyceae</taxon>
        <taxon>Tribonematales</taxon>
        <taxon>Tribonemataceae</taxon>
        <taxon>Tribonema</taxon>
    </lineage>
</organism>
<evidence type="ECO:0000259" key="2">
    <source>
        <dbReference type="PROSITE" id="PS00022"/>
    </source>
</evidence>
<dbReference type="InterPro" id="IPR000742">
    <property type="entry name" value="EGF"/>
</dbReference>
<dbReference type="Proteomes" id="UP000664859">
    <property type="component" value="Unassembled WGS sequence"/>
</dbReference>
<dbReference type="PANTHER" id="PTHR24032">
    <property type="entry name" value="EGF-LIKE DOMAIN-CONTAINING PROTEIN-RELATED-RELATED"/>
    <property type="match status" value="1"/>
</dbReference>
<dbReference type="InterPro" id="IPR013111">
    <property type="entry name" value="EGF_extracell"/>
</dbReference>
<reference evidence="4" key="1">
    <citation type="submission" date="2021-02" db="EMBL/GenBank/DDBJ databases">
        <title>First Annotated Genome of the Yellow-green Alga Tribonema minus.</title>
        <authorList>
            <person name="Mahan K.M."/>
        </authorList>
    </citation>
    <scope>NUCLEOTIDE SEQUENCE</scope>
    <source>
        <strain evidence="4">UTEX B ZZ1240</strain>
    </source>
</reference>
<protein>
    <recommendedName>
        <fullName evidence="2 3">EGF-like domain-containing protein</fullName>
    </recommendedName>
</protein>